<dbReference type="PROSITE" id="PS50084">
    <property type="entry name" value="KH_TYPE_1"/>
    <property type="match status" value="2"/>
</dbReference>
<dbReference type="Pfam" id="PF05641">
    <property type="entry name" value="Agenet"/>
    <property type="match status" value="1"/>
</dbReference>
<keyword evidence="24" id="KW-0472">Membrane</keyword>
<evidence type="ECO:0000256" key="17">
    <source>
        <dbReference type="ARBA" id="ARBA00022664"/>
    </source>
</evidence>
<dbReference type="Pfam" id="PF18336">
    <property type="entry name" value="Tudor_FRX1"/>
    <property type="match status" value="1"/>
</dbReference>
<dbReference type="InterPro" id="IPR040472">
    <property type="entry name" value="FMRP_KH0"/>
</dbReference>
<evidence type="ECO:0000256" key="14">
    <source>
        <dbReference type="ARBA" id="ARBA00022490"/>
    </source>
</evidence>
<evidence type="ECO:0000313" key="35">
    <source>
        <dbReference type="EMBL" id="NXM05646.1"/>
    </source>
</evidence>
<evidence type="ECO:0000256" key="12">
    <source>
        <dbReference type="ARBA" id="ARBA00022454"/>
    </source>
</evidence>
<dbReference type="GO" id="GO:0043204">
    <property type="term" value="C:perikaryon"/>
    <property type="evidence" value="ECO:0007669"/>
    <property type="project" value="UniProtKB-SubCell"/>
</dbReference>
<accession>A0A7L0XRA8</accession>
<evidence type="ECO:0000256" key="13">
    <source>
        <dbReference type="ARBA" id="ARBA00022475"/>
    </source>
</evidence>
<proteinExistence type="inferred from homology"/>
<protein>
    <submittedName>
        <fullName evidence="35">FMR1 regulator</fullName>
    </submittedName>
</protein>
<dbReference type="GO" id="GO:0032433">
    <property type="term" value="C:filopodium tip"/>
    <property type="evidence" value="ECO:0007669"/>
    <property type="project" value="UniProtKB-SubCell"/>
</dbReference>
<keyword evidence="27" id="KW-0966">Cell projection</keyword>
<dbReference type="GO" id="GO:0003730">
    <property type="term" value="F:mRNA 3'-UTR binding"/>
    <property type="evidence" value="ECO:0007669"/>
    <property type="project" value="TreeGrafter"/>
</dbReference>
<comment type="caution">
    <text evidence="35">The sequence shown here is derived from an EMBL/GenBank/DDBJ whole genome shotgun (WGS) entry which is preliminary data.</text>
</comment>
<dbReference type="AlphaFoldDB" id="A0A7L0XRA8"/>
<evidence type="ECO:0000256" key="26">
    <source>
        <dbReference type="ARBA" id="ARBA00023242"/>
    </source>
</evidence>
<dbReference type="GO" id="GO:0048513">
    <property type="term" value="P:animal organ development"/>
    <property type="evidence" value="ECO:0007669"/>
    <property type="project" value="TreeGrafter"/>
</dbReference>
<dbReference type="InterPro" id="IPR004087">
    <property type="entry name" value="KH_dom"/>
</dbReference>
<dbReference type="Gene3D" id="2.30.30.140">
    <property type="match status" value="1"/>
</dbReference>
<dbReference type="GO" id="GO:0048471">
    <property type="term" value="C:perinuclear region of cytoplasm"/>
    <property type="evidence" value="ECO:0007669"/>
    <property type="project" value="UniProtKB-SubCell"/>
</dbReference>
<dbReference type="GO" id="GO:0042734">
    <property type="term" value="C:presynaptic membrane"/>
    <property type="evidence" value="ECO:0007669"/>
    <property type="project" value="UniProtKB-SubCell"/>
</dbReference>
<keyword evidence="19" id="KW-0509">mRNA transport</keyword>
<dbReference type="InterPro" id="IPR047440">
    <property type="entry name" value="KH_I_FMR1_rpt2"/>
</dbReference>
<evidence type="ECO:0000256" key="16">
    <source>
        <dbReference type="ARBA" id="ARBA00022599"/>
    </source>
</evidence>
<keyword evidence="13" id="KW-1003">Cell membrane</keyword>
<keyword evidence="18" id="KW-0677">Repeat</keyword>
<dbReference type="GO" id="GO:0007399">
    <property type="term" value="P:nervous system development"/>
    <property type="evidence" value="ECO:0007669"/>
    <property type="project" value="UniProtKB-KW"/>
</dbReference>
<dbReference type="InterPro" id="IPR008395">
    <property type="entry name" value="Agenet-like_dom"/>
</dbReference>
<evidence type="ECO:0000256" key="1">
    <source>
        <dbReference type="ARBA" id="ARBA00004210"/>
    </source>
</evidence>
<dbReference type="GO" id="GO:0099577">
    <property type="term" value="P:regulation of translation at presynapse, modulating synaptic transmission"/>
    <property type="evidence" value="ECO:0007669"/>
    <property type="project" value="TreeGrafter"/>
</dbReference>
<evidence type="ECO:0000256" key="27">
    <source>
        <dbReference type="ARBA" id="ARBA00023273"/>
    </source>
</evidence>
<keyword evidence="14" id="KW-0963">Cytoplasm</keyword>
<evidence type="ECO:0000256" key="28">
    <source>
        <dbReference type="ARBA" id="ARBA00023274"/>
    </source>
</evidence>
<evidence type="ECO:0000256" key="19">
    <source>
        <dbReference type="ARBA" id="ARBA00022816"/>
    </source>
</evidence>
<comment type="subcellular location">
    <subcellularLocation>
        <location evidence="2">Cell projection</location>
        <location evidence="2">Dendrite</location>
    </subcellularLocation>
    <subcellularLocation>
        <location evidence="5">Cell projection</location>
        <location evidence="5">Dendritic spine</location>
    </subcellularLocation>
    <subcellularLocation>
        <location evidence="4">Cell projection</location>
        <location evidence="4">Filopodium tip</location>
    </subcellularLocation>
    <subcellularLocation>
        <location evidence="9">Cell projection</location>
        <location evidence="9">Growth cone</location>
    </subcellularLocation>
    <subcellularLocation>
        <location evidence="7">Chromosome</location>
        <location evidence="7">Centromere</location>
    </subcellularLocation>
    <subcellularLocation>
        <location evidence="1">Cytoplasm</location>
        <location evidence="1">Stress granule</location>
    </subcellularLocation>
    <subcellularLocation>
        <location evidence="6">Cytoplasm</location>
        <location evidence="6">Perinuclear region</location>
    </subcellularLocation>
    <subcellularLocation>
        <location evidence="8">Nucleus</location>
        <location evidence="8">Nucleolus</location>
    </subcellularLocation>
    <subcellularLocation>
        <location evidence="3">Perikaryon</location>
    </subcellularLocation>
    <subcellularLocation>
        <location evidence="31">Presynaptic cell membrane</location>
    </subcellularLocation>
    <subcellularLocation>
        <location evidence="30">Synapse</location>
        <location evidence="30">Synaptosome</location>
    </subcellularLocation>
</comment>
<keyword evidence="12" id="KW-0158">Chromosome</keyword>
<dbReference type="CDD" id="cd22509">
    <property type="entry name" value="KH_I_FMR1_rpt2"/>
    <property type="match status" value="1"/>
</dbReference>
<evidence type="ECO:0000256" key="5">
    <source>
        <dbReference type="ARBA" id="ARBA00004552"/>
    </source>
</evidence>
<evidence type="ECO:0000256" key="7">
    <source>
        <dbReference type="ARBA" id="ARBA00004584"/>
    </source>
</evidence>
<dbReference type="InterPro" id="IPR047438">
    <property type="entry name" value="KH_I_FMR1_rpt1"/>
</dbReference>
<evidence type="ECO:0000256" key="10">
    <source>
        <dbReference type="ARBA" id="ARBA00006633"/>
    </source>
</evidence>
<dbReference type="FunFam" id="2.30.30.140:FF:000001">
    <property type="entry name" value="Fragile X mental retardation 1, isoform CRA_e"/>
    <property type="match status" value="1"/>
</dbReference>
<keyword evidence="17" id="KW-0507">mRNA processing</keyword>
<evidence type="ECO:0000256" key="21">
    <source>
        <dbReference type="ARBA" id="ARBA00022884"/>
    </source>
</evidence>
<dbReference type="InterPro" id="IPR032196">
    <property type="entry name" value="FMR1_C2"/>
</dbReference>
<keyword evidence="15" id="KW-0678">Repressor</keyword>
<dbReference type="Pfam" id="PF17904">
    <property type="entry name" value="KH_9"/>
    <property type="match status" value="1"/>
</dbReference>
<dbReference type="SUPFAM" id="SSF54791">
    <property type="entry name" value="Eukaryotic type KH-domain (KH-domain type I)"/>
    <property type="match status" value="2"/>
</dbReference>
<dbReference type="GO" id="GO:0006397">
    <property type="term" value="P:mRNA processing"/>
    <property type="evidence" value="ECO:0007669"/>
    <property type="project" value="UniProtKB-KW"/>
</dbReference>
<evidence type="ECO:0000256" key="8">
    <source>
        <dbReference type="ARBA" id="ARBA00004604"/>
    </source>
</evidence>
<feature type="compositionally biased region" description="Basic and acidic residues" evidence="33">
    <location>
        <begin position="562"/>
        <end position="579"/>
    </location>
</feature>
<dbReference type="GO" id="GO:1990904">
    <property type="term" value="C:ribonucleoprotein complex"/>
    <property type="evidence" value="ECO:0007669"/>
    <property type="project" value="UniProtKB-KW"/>
</dbReference>
<dbReference type="GO" id="GO:0005730">
    <property type="term" value="C:nucleolus"/>
    <property type="evidence" value="ECO:0007669"/>
    <property type="project" value="UniProtKB-SubCell"/>
</dbReference>
<evidence type="ECO:0000256" key="24">
    <source>
        <dbReference type="ARBA" id="ARBA00023136"/>
    </source>
</evidence>
<feature type="compositionally biased region" description="Basic and acidic residues" evidence="33">
    <location>
        <begin position="528"/>
        <end position="549"/>
    </location>
</feature>
<dbReference type="GO" id="GO:0045182">
    <property type="term" value="F:translation regulator activity"/>
    <property type="evidence" value="ECO:0007669"/>
    <property type="project" value="TreeGrafter"/>
</dbReference>
<evidence type="ECO:0000256" key="3">
    <source>
        <dbReference type="ARBA" id="ARBA00004484"/>
    </source>
</evidence>
<dbReference type="Pfam" id="PF16098">
    <property type="entry name" value="FXMR_C2"/>
    <property type="match status" value="2"/>
</dbReference>
<keyword evidence="16" id="KW-0771">Synaptosome</keyword>
<organism evidence="35 36">
    <name type="scientific">Tyrannus savana</name>
    <name type="common">Fork-tailed flycatcher</name>
    <name type="synonym">Muscivora tyrannus</name>
    <dbReference type="NCBI Taxonomy" id="137541"/>
    <lineage>
        <taxon>Eukaryota</taxon>
        <taxon>Metazoa</taxon>
        <taxon>Chordata</taxon>
        <taxon>Craniata</taxon>
        <taxon>Vertebrata</taxon>
        <taxon>Euteleostomi</taxon>
        <taxon>Archelosauria</taxon>
        <taxon>Archosauria</taxon>
        <taxon>Dinosauria</taxon>
        <taxon>Saurischia</taxon>
        <taxon>Theropoda</taxon>
        <taxon>Coelurosauria</taxon>
        <taxon>Aves</taxon>
        <taxon>Neognathae</taxon>
        <taxon>Neoaves</taxon>
        <taxon>Telluraves</taxon>
        <taxon>Australaves</taxon>
        <taxon>Passeriformes</taxon>
        <taxon>Tyrannidae</taxon>
        <taxon>Tyrannus</taxon>
    </lineage>
</organism>
<feature type="compositionally biased region" description="Basic residues" evidence="33">
    <location>
        <begin position="451"/>
        <end position="461"/>
    </location>
</feature>
<evidence type="ECO:0000256" key="30">
    <source>
        <dbReference type="ARBA" id="ARBA00034102"/>
    </source>
</evidence>
<dbReference type="InterPro" id="IPR040148">
    <property type="entry name" value="FMR1"/>
</dbReference>
<keyword evidence="23" id="KW-0770">Synapse</keyword>
<dbReference type="PANTHER" id="PTHR10603">
    <property type="entry name" value="FRAGILE X MENTAL RETARDATION SYNDROME-RELATED PROTEIN"/>
    <property type="match status" value="1"/>
</dbReference>
<comment type="similarity">
    <text evidence="10">Belongs to the FMR1 family.</text>
</comment>
<feature type="domain" description="Agenet-like" evidence="34">
    <location>
        <begin position="37"/>
        <end position="89"/>
    </location>
</feature>
<evidence type="ECO:0000256" key="18">
    <source>
        <dbReference type="ARBA" id="ARBA00022737"/>
    </source>
</evidence>
<dbReference type="CDD" id="cd20474">
    <property type="entry name" value="Tudor_Agenet_FMR1_rpt2"/>
    <property type="match status" value="1"/>
</dbReference>
<dbReference type="GO" id="GO:0000775">
    <property type="term" value="C:chromosome, centromeric region"/>
    <property type="evidence" value="ECO:0007669"/>
    <property type="project" value="UniProtKB-SubCell"/>
</dbReference>
<evidence type="ECO:0000256" key="22">
    <source>
        <dbReference type="ARBA" id="ARBA00022902"/>
    </source>
</evidence>
<dbReference type="InterPro" id="IPR047436">
    <property type="entry name" value="Tudor_Agenet_FMR1_rpt2"/>
</dbReference>
<dbReference type="SMART" id="SM00322">
    <property type="entry name" value="KH"/>
    <property type="match status" value="2"/>
</dbReference>
<dbReference type="GO" id="GO:0010494">
    <property type="term" value="C:cytoplasmic stress granule"/>
    <property type="evidence" value="ECO:0007669"/>
    <property type="project" value="UniProtKB-SubCell"/>
</dbReference>
<dbReference type="CDD" id="cd22506">
    <property type="entry name" value="KH_I_FMR1_rpt1"/>
    <property type="match status" value="1"/>
</dbReference>
<dbReference type="InterPro" id="IPR022034">
    <property type="entry name" value="FMR1-like_C_core"/>
</dbReference>
<evidence type="ECO:0000256" key="23">
    <source>
        <dbReference type="ARBA" id="ARBA00023018"/>
    </source>
</evidence>
<evidence type="ECO:0000256" key="20">
    <source>
        <dbReference type="ARBA" id="ARBA00022845"/>
    </source>
</evidence>
<dbReference type="FunFam" id="3.30.1370.10:FF:000004">
    <property type="entry name" value="Fragile X mental retardation 1, isoform CRA_e"/>
    <property type="match status" value="1"/>
</dbReference>
<feature type="non-terminal residue" evidence="35">
    <location>
        <position position="1"/>
    </location>
</feature>
<dbReference type="GO" id="GO:0048170">
    <property type="term" value="P:positive regulation of long-term neuronal synaptic plasticity"/>
    <property type="evidence" value="ECO:0007669"/>
    <property type="project" value="TreeGrafter"/>
</dbReference>
<feature type="compositionally biased region" description="Gly residues" evidence="33">
    <location>
        <begin position="514"/>
        <end position="527"/>
    </location>
</feature>
<feature type="compositionally biased region" description="Low complexity" evidence="33">
    <location>
        <begin position="469"/>
        <end position="478"/>
    </location>
</feature>
<dbReference type="InterPro" id="IPR036612">
    <property type="entry name" value="KH_dom_type_1_sf"/>
</dbReference>
<dbReference type="PANTHER" id="PTHR10603:SF4">
    <property type="entry name" value="FRAGILE X MESSENGER RIBONUCLEOPROTEIN 1"/>
    <property type="match status" value="1"/>
</dbReference>
<keyword evidence="28" id="KW-0687">Ribonucleoprotein</keyword>
<keyword evidence="11" id="KW-0813">Transport</keyword>
<dbReference type="CDD" id="cd22512">
    <property type="entry name" value="KH_I_FMR1_rpt3"/>
    <property type="match status" value="1"/>
</dbReference>
<dbReference type="Gene3D" id="3.30.1370.10">
    <property type="entry name" value="K Homology domain, type 1"/>
    <property type="match status" value="3"/>
</dbReference>
<dbReference type="GO" id="GO:0030426">
    <property type="term" value="C:growth cone"/>
    <property type="evidence" value="ECO:0007669"/>
    <property type="project" value="UniProtKB-SubCell"/>
</dbReference>
<evidence type="ECO:0000256" key="6">
    <source>
        <dbReference type="ARBA" id="ARBA00004556"/>
    </source>
</evidence>
<evidence type="ECO:0000256" key="29">
    <source>
        <dbReference type="ARBA" id="ARBA00023328"/>
    </source>
</evidence>
<keyword evidence="20" id="KW-0810">Translation regulation</keyword>
<dbReference type="InterPro" id="IPR004088">
    <property type="entry name" value="KH_dom_type_1"/>
</dbReference>
<gene>
    <name evidence="35" type="primary">Fmr1</name>
    <name evidence="35" type="ORF">TYRSAV_R02476</name>
</gene>
<feature type="non-terminal residue" evidence="35">
    <location>
        <position position="591"/>
    </location>
</feature>
<evidence type="ECO:0000256" key="2">
    <source>
        <dbReference type="ARBA" id="ARBA00004279"/>
    </source>
</evidence>
<dbReference type="Proteomes" id="UP000537779">
    <property type="component" value="Unassembled WGS sequence"/>
</dbReference>
<evidence type="ECO:0000256" key="32">
    <source>
        <dbReference type="PROSITE-ProRule" id="PRU00117"/>
    </source>
</evidence>
<feature type="region of interest" description="Disordered" evidence="33">
    <location>
        <begin position="420"/>
        <end position="591"/>
    </location>
</feature>
<evidence type="ECO:0000256" key="15">
    <source>
        <dbReference type="ARBA" id="ARBA00022491"/>
    </source>
</evidence>
<evidence type="ECO:0000313" key="36">
    <source>
        <dbReference type="Proteomes" id="UP000537779"/>
    </source>
</evidence>
<dbReference type="PROSITE" id="PS51641">
    <property type="entry name" value="AGENET_LIKE"/>
    <property type="match status" value="1"/>
</dbReference>
<dbReference type="GO" id="GO:0043488">
    <property type="term" value="P:regulation of mRNA stability"/>
    <property type="evidence" value="ECO:0007669"/>
    <property type="project" value="TreeGrafter"/>
</dbReference>
<evidence type="ECO:0000256" key="11">
    <source>
        <dbReference type="ARBA" id="ARBA00022448"/>
    </source>
</evidence>
<keyword evidence="22" id="KW-0524">Neurogenesis</keyword>
<evidence type="ECO:0000256" key="9">
    <source>
        <dbReference type="ARBA" id="ARBA00004624"/>
    </source>
</evidence>
<dbReference type="GO" id="GO:0008380">
    <property type="term" value="P:RNA splicing"/>
    <property type="evidence" value="ECO:0007669"/>
    <property type="project" value="UniProtKB-KW"/>
</dbReference>
<name>A0A7L0XRA8_TYRSA</name>
<sequence>AIHCVFICSWQPERQIPFHDVRFPPPAGYNKDINESDEVEVYSRANEKEPCCWWLAKVRMIKGEFYVIEYAACDATYNEIVTIERLRSVNPNKPATKDTFHKIKLAVPEDLRQMCAKESAHKDFKKAVGAFSVTYDSENHQLIILSINDVTTKRANMLIDMHFRSLRTKLSLILRNEEASKQLESSRQLASRFHEQFVVREDLMGLAIGTHGANIQQARKVPGVTAIDLDEDTCTFHIYGEDQDAVKKARSYLEFAEDVIQVPRNLVGKVIGKNGKLIQEIVDKSGVVRVRIEAENDKNIPQEEVYLQKSSKHEGFNVSVQEKIPCNFKWEMYLKKTAFNLPQNLNMQQLRTFATLDKIQNTFLGSCLTSSSFGMVPFVFVGTKDSITNATVLLDYHLNYLKEVDQLRLERLQIDEQLRQIGATSRPPPNRTDKEKGYMTDDGPGLGRGSRPYRNRGHSRRGPGYASGTNSEASNASETESDHRDELSDWSAAPAEEERDNYLRRGDGRRRGGGARGQGGRGRGGFKGNDEQSRTDNRQRNSREAKGRTADGSLENTSSEGSRLRTGKERSQKKEKTDSADAQQPLVNGVP</sequence>
<keyword evidence="36" id="KW-1185">Reference proteome</keyword>
<reference evidence="35 36" key="1">
    <citation type="submission" date="2019-09" db="EMBL/GenBank/DDBJ databases">
        <title>Bird 10,000 Genomes (B10K) Project - Family phase.</title>
        <authorList>
            <person name="Zhang G."/>
        </authorList>
    </citation>
    <scope>NUCLEOTIDE SEQUENCE [LARGE SCALE GENOMIC DNA]</scope>
    <source>
        <strain evidence="35">B10K-DU-001-37</strain>
        <tissue evidence="35">Muscle</tissue>
    </source>
</reference>
<evidence type="ECO:0000256" key="25">
    <source>
        <dbReference type="ARBA" id="ARBA00023187"/>
    </source>
</evidence>
<feature type="compositionally biased region" description="Polar residues" evidence="33">
    <location>
        <begin position="580"/>
        <end position="591"/>
    </location>
</feature>
<keyword evidence="21 32" id="KW-0694">RNA-binding</keyword>
<keyword evidence="26" id="KW-0539">Nucleus</keyword>
<evidence type="ECO:0000259" key="34">
    <source>
        <dbReference type="PROSITE" id="PS51641"/>
    </source>
</evidence>
<evidence type="ECO:0000256" key="33">
    <source>
        <dbReference type="SAM" id="MobiDB-lite"/>
    </source>
</evidence>
<dbReference type="GO" id="GO:0043197">
    <property type="term" value="C:dendritic spine"/>
    <property type="evidence" value="ECO:0007669"/>
    <property type="project" value="UniProtKB-SubCell"/>
</dbReference>
<dbReference type="EMBL" id="VXAW01009553">
    <property type="protein sequence ID" value="NXM05646.1"/>
    <property type="molecule type" value="Genomic_DNA"/>
</dbReference>
<dbReference type="InterPro" id="IPR041560">
    <property type="entry name" value="Tudor_FRM1"/>
</dbReference>
<keyword evidence="29" id="KW-0137">Centromere</keyword>
<evidence type="ECO:0000256" key="4">
    <source>
        <dbReference type="ARBA" id="ARBA00004495"/>
    </source>
</evidence>
<dbReference type="GO" id="GO:0051028">
    <property type="term" value="P:mRNA transport"/>
    <property type="evidence" value="ECO:0007669"/>
    <property type="project" value="UniProtKB-KW"/>
</dbReference>
<dbReference type="Pfam" id="PF12235">
    <property type="entry name" value="FXMRP1_C_core"/>
    <property type="match status" value="1"/>
</dbReference>
<keyword evidence="25" id="KW-0508">mRNA splicing</keyword>
<dbReference type="GO" id="GO:0045727">
    <property type="term" value="P:positive regulation of translation"/>
    <property type="evidence" value="ECO:0007669"/>
    <property type="project" value="TreeGrafter"/>
</dbReference>
<dbReference type="Pfam" id="PF00013">
    <property type="entry name" value="KH_1"/>
    <property type="match status" value="2"/>
</dbReference>
<evidence type="ECO:0000256" key="31">
    <source>
        <dbReference type="ARBA" id="ARBA00034111"/>
    </source>
</evidence>
<feature type="compositionally biased region" description="Basic and acidic residues" evidence="33">
    <location>
        <begin position="500"/>
        <end position="510"/>
    </location>
</feature>